<dbReference type="STRING" id="48697.A0A101MB52"/>
<feature type="signal peptide" evidence="2">
    <location>
        <begin position="1"/>
        <end position="24"/>
    </location>
</feature>
<dbReference type="PROSITE" id="PS50088">
    <property type="entry name" value="ANK_REPEAT"/>
    <property type="match status" value="1"/>
</dbReference>
<name>A0A101MB52_PENFR</name>
<feature type="chain" id="PRO_5007100462" evidence="2">
    <location>
        <begin position="25"/>
        <end position="121"/>
    </location>
</feature>
<evidence type="ECO:0000313" key="3">
    <source>
        <dbReference type="EMBL" id="KUM57220.1"/>
    </source>
</evidence>
<dbReference type="InterPro" id="IPR036770">
    <property type="entry name" value="Ankyrin_rpt-contain_sf"/>
</dbReference>
<gene>
    <name evidence="3" type="ORF">ACN42_g9967</name>
</gene>
<keyword evidence="2" id="KW-0732">Signal</keyword>
<dbReference type="AlphaFoldDB" id="A0A101MB52"/>
<dbReference type="Gene3D" id="1.25.40.20">
    <property type="entry name" value="Ankyrin repeat-containing domain"/>
    <property type="match status" value="1"/>
</dbReference>
<protein>
    <submittedName>
        <fullName evidence="3">Uncharacterized protein</fullName>
    </submittedName>
</protein>
<dbReference type="Pfam" id="PF00023">
    <property type="entry name" value="Ank"/>
    <property type="match status" value="1"/>
</dbReference>
<reference evidence="3 4" key="1">
    <citation type="submission" date="2015-10" db="EMBL/GenBank/DDBJ databases">
        <title>Genome sequencing of Penicillium freii.</title>
        <authorList>
            <person name="Nguyen H.D."/>
            <person name="Visagie C.M."/>
            <person name="Seifert K.A."/>
        </authorList>
    </citation>
    <scope>NUCLEOTIDE SEQUENCE [LARGE SCALE GENOMIC DNA]</scope>
    <source>
        <strain evidence="3 4">DAOM 242723</strain>
    </source>
</reference>
<evidence type="ECO:0000256" key="2">
    <source>
        <dbReference type="SAM" id="SignalP"/>
    </source>
</evidence>
<sequence>MTDALFAAVLAAQVPVLQLLFTQGVQVDVIARFDDTPLLMPVNDGGSDFAPLQIVAPGEEPNLILDQHRPQPYAPLAMAARQGHAELVRMLIPGTASLNRTKALVSKCKVEYMDFIWYYTM</sequence>
<keyword evidence="1" id="KW-0040">ANK repeat</keyword>
<organism evidence="3 4">
    <name type="scientific">Penicillium freii</name>
    <dbReference type="NCBI Taxonomy" id="48697"/>
    <lineage>
        <taxon>Eukaryota</taxon>
        <taxon>Fungi</taxon>
        <taxon>Dikarya</taxon>
        <taxon>Ascomycota</taxon>
        <taxon>Pezizomycotina</taxon>
        <taxon>Eurotiomycetes</taxon>
        <taxon>Eurotiomycetidae</taxon>
        <taxon>Eurotiales</taxon>
        <taxon>Aspergillaceae</taxon>
        <taxon>Penicillium</taxon>
    </lineage>
</organism>
<dbReference type="SUPFAM" id="SSF48403">
    <property type="entry name" value="Ankyrin repeat"/>
    <property type="match status" value="1"/>
</dbReference>
<accession>A0A101MB52</accession>
<dbReference type="EMBL" id="LLXE01000387">
    <property type="protein sequence ID" value="KUM57220.1"/>
    <property type="molecule type" value="Genomic_DNA"/>
</dbReference>
<evidence type="ECO:0000313" key="4">
    <source>
        <dbReference type="Proteomes" id="UP000055045"/>
    </source>
</evidence>
<keyword evidence="4" id="KW-1185">Reference proteome</keyword>
<dbReference type="InterPro" id="IPR002110">
    <property type="entry name" value="Ankyrin_rpt"/>
</dbReference>
<evidence type="ECO:0000256" key="1">
    <source>
        <dbReference type="PROSITE-ProRule" id="PRU00023"/>
    </source>
</evidence>
<comment type="caution">
    <text evidence="3">The sequence shown here is derived from an EMBL/GenBank/DDBJ whole genome shotgun (WGS) entry which is preliminary data.</text>
</comment>
<proteinExistence type="predicted"/>
<feature type="repeat" description="ANK" evidence="1">
    <location>
        <begin position="71"/>
        <end position="103"/>
    </location>
</feature>
<dbReference type="Proteomes" id="UP000055045">
    <property type="component" value="Unassembled WGS sequence"/>
</dbReference>